<evidence type="ECO:0000256" key="1">
    <source>
        <dbReference type="SAM" id="MobiDB-lite"/>
    </source>
</evidence>
<protein>
    <submittedName>
        <fullName evidence="2">Uncharacterized protein</fullName>
    </submittedName>
</protein>
<gene>
    <name evidence="2" type="ORF">CROQUDRAFT_662980</name>
</gene>
<organism evidence="2 3">
    <name type="scientific">Cronartium quercuum f. sp. fusiforme G11</name>
    <dbReference type="NCBI Taxonomy" id="708437"/>
    <lineage>
        <taxon>Eukaryota</taxon>
        <taxon>Fungi</taxon>
        <taxon>Dikarya</taxon>
        <taxon>Basidiomycota</taxon>
        <taxon>Pucciniomycotina</taxon>
        <taxon>Pucciniomycetes</taxon>
        <taxon>Pucciniales</taxon>
        <taxon>Coleosporiaceae</taxon>
        <taxon>Cronartium</taxon>
    </lineage>
</organism>
<feature type="region of interest" description="Disordered" evidence="1">
    <location>
        <begin position="1"/>
        <end position="44"/>
    </location>
</feature>
<proteinExistence type="predicted"/>
<feature type="compositionally biased region" description="Polar residues" evidence="1">
    <location>
        <begin position="9"/>
        <end position="24"/>
    </location>
</feature>
<comment type="caution">
    <text evidence="2">The sequence shown here is derived from an EMBL/GenBank/DDBJ whole genome shotgun (WGS) entry which is preliminary data.</text>
</comment>
<name>A0A9P6NA20_9BASI</name>
<dbReference type="NCBIfam" id="TIGR01571">
    <property type="entry name" value="A_thal_Cys_rich"/>
    <property type="match status" value="1"/>
</dbReference>
<dbReference type="OrthoDB" id="1045822at2759"/>
<evidence type="ECO:0000313" key="3">
    <source>
        <dbReference type="Proteomes" id="UP000886653"/>
    </source>
</evidence>
<dbReference type="Pfam" id="PF04749">
    <property type="entry name" value="PLAC8"/>
    <property type="match status" value="1"/>
</dbReference>
<dbReference type="AlphaFoldDB" id="A0A9P6NA20"/>
<accession>A0A9P6NA20</accession>
<dbReference type="InterPro" id="IPR006461">
    <property type="entry name" value="PLAC_motif_containing"/>
</dbReference>
<reference evidence="2" key="1">
    <citation type="submission" date="2013-11" db="EMBL/GenBank/DDBJ databases">
        <title>Genome sequence of the fusiform rust pathogen reveals effectors for host alternation and coevolution with pine.</title>
        <authorList>
            <consortium name="DOE Joint Genome Institute"/>
            <person name="Smith K."/>
            <person name="Pendleton A."/>
            <person name="Kubisiak T."/>
            <person name="Anderson C."/>
            <person name="Salamov A."/>
            <person name="Aerts A."/>
            <person name="Riley R."/>
            <person name="Clum A."/>
            <person name="Lindquist E."/>
            <person name="Ence D."/>
            <person name="Campbell M."/>
            <person name="Kronenberg Z."/>
            <person name="Feau N."/>
            <person name="Dhillon B."/>
            <person name="Hamelin R."/>
            <person name="Burleigh J."/>
            <person name="Smith J."/>
            <person name="Yandell M."/>
            <person name="Nelson C."/>
            <person name="Grigoriev I."/>
            <person name="Davis J."/>
        </authorList>
    </citation>
    <scope>NUCLEOTIDE SEQUENCE</scope>
    <source>
        <strain evidence="2">G11</strain>
    </source>
</reference>
<dbReference type="Proteomes" id="UP000886653">
    <property type="component" value="Unassembled WGS sequence"/>
</dbReference>
<sequence>MEKVPEDPTLTQNSQAGFQTNQPTPRLPMGMGPPGNGRNPRGLAIDHQGQRKWAHGLCGCTDDFNASCLAFWCPCVIYGKNYDRLTHLRMHNRPHPTGGDSCGSMTWVFCATSSFLGAGWVLQLLQRSQIRGRYSIAGNGFEDCCGAFFCTCCQQVQDSQEIQDEETYLQPQSQSQQI</sequence>
<dbReference type="EMBL" id="MU167360">
    <property type="protein sequence ID" value="KAG0142108.1"/>
    <property type="molecule type" value="Genomic_DNA"/>
</dbReference>
<keyword evidence="3" id="KW-1185">Reference proteome</keyword>
<dbReference type="PANTHER" id="PTHR15907">
    <property type="entry name" value="DUF614 FAMILY PROTEIN-RELATED"/>
    <property type="match status" value="1"/>
</dbReference>
<evidence type="ECO:0000313" key="2">
    <source>
        <dbReference type="EMBL" id="KAG0142108.1"/>
    </source>
</evidence>